<dbReference type="InterPro" id="IPR035093">
    <property type="entry name" value="RelE/ParE_toxin_dom_sf"/>
</dbReference>
<dbReference type="Gene3D" id="3.30.2310.20">
    <property type="entry name" value="RelE-like"/>
    <property type="match status" value="1"/>
</dbReference>
<proteinExistence type="predicted"/>
<dbReference type="EMBL" id="CACVAR010000256">
    <property type="protein sequence ID" value="CAA6815736.1"/>
    <property type="molecule type" value="Genomic_DNA"/>
</dbReference>
<accession>A0A6S6TBY9</accession>
<protein>
    <recommendedName>
        <fullName evidence="3">RelE/StbE replicon stabilization toxin</fullName>
    </recommendedName>
</protein>
<evidence type="ECO:0008006" key="3">
    <source>
        <dbReference type="Google" id="ProtNLM"/>
    </source>
</evidence>
<dbReference type="SUPFAM" id="SSF143011">
    <property type="entry name" value="RelE-like"/>
    <property type="match status" value="1"/>
</dbReference>
<dbReference type="Pfam" id="PF05016">
    <property type="entry name" value="ParE_toxin"/>
    <property type="match status" value="1"/>
</dbReference>
<sequence>MTYKIIIRKEAKEDLSELSHTQKLLIIKQFKKLEKSPQLGILLGNKSGYDLTGYRKMYADKKKLRIVYRIIDDVIEVEVIAIGKRDDMDVYEKANERKE</sequence>
<gene>
    <name evidence="2" type="ORF">HELGO_WM46699</name>
</gene>
<evidence type="ECO:0000256" key="1">
    <source>
        <dbReference type="ARBA" id="ARBA00022649"/>
    </source>
</evidence>
<keyword evidence="1" id="KW-1277">Toxin-antitoxin system</keyword>
<organism evidence="2">
    <name type="scientific">uncultured Sulfurovum sp</name>
    <dbReference type="NCBI Taxonomy" id="269237"/>
    <lineage>
        <taxon>Bacteria</taxon>
        <taxon>Pseudomonadati</taxon>
        <taxon>Campylobacterota</taxon>
        <taxon>Epsilonproteobacteria</taxon>
        <taxon>Campylobacterales</taxon>
        <taxon>Sulfurovaceae</taxon>
        <taxon>Sulfurovum</taxon>
        <taxon>environmental samples</taxon>
    </lineage>
</organism>
<dbReference type="AlphaFoldDB" id="A0A6S6TBY9"/>
<evidence type="ECO:0000313" key="2">
    <source>
        <dbReference type="EMBL" id="CAA6815736.1"/>
    </source>
</evidence>
<name>A0A6S6TBY9_9BACT</name>
<dbReference type="InterPro" id="IPR007712">
    <property type="entry name" value="RelE/ParE_toxin"/>
</dbReference>
<reference evidence="2" key="1">
    <citation type="submission" date="2020-01" db="EMBL/GenBank/DDBJ databases">
        <authorList>
            <person name="Meier V. D."/>
            <person name="Meier V D."/>
        </authorList>
    </citation>
    <scope>NUCLEOTIDE SEQUENCE</scope>
    <source>
        <strain evidence="2">HLG_WM_MAG_03</strain>
    </source>
</reference>